<dbReference type="InterPro" id="IPR050707">
    <property type="entry name" value="HTH_MetabolicPath_Reg"/>
</dbReference>
<dbReference type="PROSITE" id="PS51078">
    <property type="entry name" value="ICLR_ED"/>
    <property type="match status" value="1"/>
</dbReference>
<name>A0AAU0UR07_9FIRM</name>
<keyword evidence="3" id="KW-0804">Transcription</keyword>
<dbReference type="SMART" id="SM00346">
    <property type="entry name" value="HTH_ICLR"/>
    <property type="match status" value="1"/>
</dbReference>
<feature type="domain" description="HTH iclR-type" evidence="6">
    <location>
        <begin position="11"/>
        <end position="73"/>
    </location>
</feature>
<evidence type="ECO:0000256" key="1">
    <source>
        <dbReference type="ARBA" id="ARBA00023015"/>
    </source>
</evidence>
<dbReference type="FunFam" id="1.10.10.10:FF:000056">
    <property type="entry name" value="IclR family transcriptional regulator"/>
    <property type="match status" value="1"/>
</dbReference>
<dbReference type="KEGG" id="dbc:MFMK1_002479"/>
<dbReference type="AlphaFoldDB" id="A0AAU0UR07"/>
<evidence type="ECO:0000256" key="5">
    <source>
        <dbReference type="ARBA" id="ARBA00070406"/>
    </source>
</evidence>
<dbReference type="InterPro" id="IPR014757">
    <property type="entry name" value="Tscrpt_reg_IclR_C"/>
</dbReference>
<dbReference type="InterPro" id="IPR036390">
    <property type="entry name" value="WH_DNA-bd_sf"/>
</dbReference>
<dbReference type="SUPFAM" id="SSF55781">
    <property type="entry name" value="GAF domain-like"/>
    <property type="match status" value="1"/>
</dbReference>
<evidence type="ECO:0000259" key="6">
    <source>
        <dbReference type="PROSITE" id="PS51077"/>
    </source>
</evidence>
<dbReference type="SUPFAM" id="SSF46785">
    <property type="entry name" value="Winged helix' DNA-binding domain"/>
    <property type="match status" value="1"/>
</dbReference>
<gene>
    <name evidence="8" type="ORF">MFMK1_002479</name>
</gene>
<evidence type="ECO:0000256" key="2">
    <source>
        <dbReference type="ARBA" id="ARBA00023125"/>
    </source>
</evidence>
<feature type="domain" description="IclR-ED" evidence="7">
    <location>
        <begin position="74"/>
        <end position="257"/>
    </location>
</feature>
<reference evidence="8 9" key="1">
    <citation type="submission" date="2023-04" db="EMBL/GenBank/DDBJ databases">
        <authorList>
            <person name="Hsu D."/>
        </authorList>
    </citation>
    <scope>NUCLEOTIDE SEQUENCE [LARGE SCALE GENOMIC DNA]</scope>
    <source>
        <strain evidence="8 9">MK1</strain>
    </source>
</reference>
<dbReference type="GO" id="GO:0045892">
    <property type="term" value="P:negative regulation of DNA-templated transcription"/>
    <property type="evidence" value="ECO:0007669"/>
    <property type="project" value="TreeGrafter"/>
</dbReference>
<dbReference type="InterPro" id="IPR029016">
    <property type="entry name" value="GAF-like_dom_sf"/>
</dbReference>
<evidence type="ECO:0000313" key="9">
    <source>
        <dbReference type="Proteomes" id="UP001329915"/>
    </source>
</evidence>
<dbReference type="InterPro" id="IPR036388">
    <property type="entry name" value="WH-like_DNA-bd_sf"/>
</dbReference>
<accession>A0AAU0UR07</accession>
<keyword evidence="1" id="KW-0805">Transcription regulation</keyword>
<proteinExistence type="predicted"/>
<evidence type="ECO:0000256" key="3">
    <source>
        <dbReference type="ARBA" id="ARBA00023163"/>
    </source>
</evidence>
<dbReference type="RefSeq" id="WP_366922049.1">
    <property type="nucleotide sequence ID" value="NZ_CP121694.1"/>
</dbReference>
<organism evidence="8 9">
    <name type="scientific">Metallumcola ferriviriculae</name>
    <dbReference type="NCBI Taxonomy" id="3039180"/>
    <lineage>
        <taxon>Bacteria</taxon>
        <taxon>Bacillati</taxon>
        <taxon>Bacillota</taxon>
        <taxon>Clostridia</taxon>
        <taxon>Neomoorellales</taxon>
        <taxon>Desulfitibacteraceae</taxon>
        <taxon>Metallumcola</taxon>
    </lineage>
</organism>
<dbReference type="GO" id="GO:0003700">
    <property type="term" value="F:DNA-binding transcription factor activity"/>
    <property type="evidence" value="ECO:0007669"/>
    <property type="project" value="TreeGrafter"/>
</dbReference>
<dbReference type="Gene3D" id="3.30.450.40">
    <property type="match status" value="1"/>
</dbReference>
<dbReference type="Proteomes" id="UP001329915">
    <property type="component" value="Chromosome"/>
</dbReference>
<dbReference type="PANTHER" id="PTHR30136">
    <property type="entry name" value="HELIX-TURN-HELIX TRANSCRIPTIONAL REGULATOR, ICLR FAMILY"/>
    <property type="match status" value="1"/>
</dbReference>
<evidence type="ECO:0000313" key="8">
    <source>
        <dbReference type="EMBL" id="WRO22641.1"/>
    </source>
</evidence>
<dbReference type="PROSITE" id="PS51077">
    <property type="entry name" value="HTH_ICLR"/>
    <property type="match status" value="1"/>
</dbReference>
<keyword evidence="2" id="KW-0238">DNA-binding</keyword>
<dbReference type="GO" id="GO:0003677">
    <property type="term" value="F:DNA binding"/>
    <property type="evidence" value="ECO:0007669"/>
    <property type="project" value="UniProtKB-KW"/>
</dbReference>
<dbReference type="Pfam" id="PF01614">
    <property type="entry name" value="IclR_C"/>
    <property type="match status" value="1"/>
</dbReference>
<evidence type="ECO:0000256" key="4">
    <source>
        <dbReference type="ARBA" id="ARBA00058938"/>
    </source>
</evidence>
<protein>
    <recommendedName>
        <fullName evidence="5">Glycerol operon regulatory protein</fullName>
    </recommendedName>
</protein>
<dbReference type="InterPro" id="IPR005471">
    <property type="entry name" value="Tscrpt_reg_IclR_N"/>
</dbReference>
<dbReference type="EMBL" id="CP121694">
    <property type="protein sequence ID" value="WRO22641.1"/>
    <property type="molecule type" value="Genomic_DNA"/>
</dbReference>
<dbReference type="PANTHER" id="PTHR30136:SF35">
    <property type="entry name" value="HTH-TYPE TRANSCRIPTIONAL REGULATOR RV1719"/>
    <property type="match status" value="1"/>
</dbReference>
<dbReference type="Pfam" id="PF09339">
    <property type="entry name" value="HTH_IclR"/>
    <property type="match status" value="1"/>
</dbReference>
<evidence type="ECO:0000259" key="7">
    <source>
        <dbReference type="PROSITE" id="PS51078"/>
    </source>
</evidence>
<sequence length="260" mass="29202">MSKVINQQHIINSVDRSIDVLFAFTAEKPELGISELSQKIGLNKSTVFRLLKTLEYRGMIMQNPDNQKYRLGLKLLDLGNMAISQIEIRDAALPFMRHLSEKTRETVTLNIVRNYSRVCIEKVESSEDIRNFVQIGLHNPLYTGASGKLLLAYLPEKEKDQIINNVLKHNQADGQHINPSVLAEEIENIRRQGCACTTGERVLNSASISAPVRDYDGEVVAGISISGPSVRFTPERVTELIKDTMECAKEVSFQMGWKGK</sequence>
<dbReference type="Gene3D" id="1.10.10.10">
    <property type="entry name" value="Winged helix-like DNA-binding domain superfamily/Winged helix DNA-binding domain"/>
    <property type="match status" value="1"/>
</dbReference>
<comment type="function">
    <text evidence="4">May be an activator protein for the gylABX operon.</text>
</comment>
<keyword evidence="9" id="KW-1185">Reference proteome</keyword>